<reference evidence="2 3" key="1">
    <citation type="journal article" date="2012" name="Genome Biol.">
        <title>Genome and low-iron response of an oceanic diatom adapted to chronic iron limitation.</title>
        <authorList>
            <person name="Lommer M."/>
            <person name="Specht M."/>
            <person name="Roy A.S."/>
            <person name="Kraemer L."/>
            <person name="Andreson R."/>
            <person name="Gutowska M.A."/>
            <person name="Wolf J."/>
            <person name="Bergner S.V."/>
            <person name="Schilhabel M.B."/>
            <person name="Klostermeier U.C."/>
            <person name="Beiko R.G."/>
            <person name="Rosenstiel P."/>
            <person name="Hippler M."/>
            <person name="Laroche J."/>
        </authorList>
    </citation>
    <scope>NUCLEOTIDE SEQUENCE [LARGE SCALE GENOMIC DNA]</scope>
    <source>
        <strain evidence="2 3">CCMP1005</strain>
    </source>
</reference>
<feature type="region of interest" description="Disordered" evidence="1">
    <location>
        <begin position="75"/>
        <end position="96"/>
    </location>
</feature>
<feature type="region of interest" description="Disordered" evidence="1">
    <location>
        <begin position="28"/>
        <end position="54"/>
    </location>
</feature>
<sequence length="262" mass="27957">MPPVASACPRICYSIGLSSSNRQSLRWHTAGSHGAADTSSRLLGGANSREDDNRLRSSNLFPYCPIAKCGLGLQGRGRGGNPDTGTEVNGAQHARGHQLPRFGINSEARFDTASLLGTDTDAKDADQQLLRVSFSFDEGFHSVSWFDVHRPGNRGRNLSGVTVRFIYSRNDGAVHSVTRETEYSDGAPPGSFAVKYEWSEEADVEPEAGLATMLIGVVLVSLMGMLGGCASGESDDDEKLHLASQRAYNSGTELAGGYAKSL</sequence>
<organism evidence="2 3">
    <name type="scientific">Thalassiosira oceanica</name>
    <name type="common">Marine diatom</name>
    <dbReference type="NCBI Taxonomy" id="159749"/>
    <lineage>
        <taxon>Eukaryota</taxon>
        <taxon>Sar</taxon>
        <taxon>Stramenopiles</taxon>
        <taxon>Ochrophyta</taxon>
        <taxon>Bacillariophyta</taxon>
        <taxon>Coscinodiscophyceae</taxon>
        <taxon>Thalassiosirophycidae</taxon>
        <taxon>Thalassiosirales</taxon>
        <taxon>Thalassiosiraceae</taxon>
        <taxon>Thalassiosira</taxon>
    </lineage>
</organism>
<evidence type="ECO:0000313" key="2">
    <source>
        <dbReference type="EMBL" id="EJK54434.1"/>
    </source>
</evidence>
<proteinExistence type="predicted"/>
<evidence type="ECO:0000256" key="1">
    <source>
        <dbReference type="SAM" id="MobiDB-lite"/>
    </source>
</evidence>
<evidence type="ECO:0000313" key="3">
    <source>
        <dbReference type="Proteomes" id="UP000266841"/>
    </source>
</evidence>
<dbReference type="Proteomes" id="UP000266841">
    <property type="component" value="Unassembled WGS sequence"/>
</dbReference>
<name>K0RQ16_THAOC</name>
<comment type="caution">
    <text evidence="2">The sequence shown here is derived from an EMBL/GenBank/DDBJ whole genome shotgun (WGS) entry which is preliminary data.</text>
</comment>
<accession>K0RQ16</accession>
<dbReference type="AlphaFoldDB" id="K0RQ16"/>
<keyword evidence="3" id="KW-1185">Reference proteome</keyword>
<gene>
    <name evidence="2" type="ORF">THAOC_25941</name>
</gene>
<protein>
    <submittedName>
        <fullName evidence="2">Uncharacterized protein</fullName>
    </submittedName>
</protein>
<dbReference type="EMBL" id="AGNL01035823">
    <property type="protein sequence ID" value="EJK54434.1"/>
    <property type="molecule type" value="Genomic_DNA"/>
</dbReference>